<organism evidence="1">
    <name type="scientific">plant metagenome</name>
    <dbReference type="NCBI Taxonomy" id="1297885"/>
    <lineage>
        <taxon>unclassified sequences</taxon>
        <taxon>metagenomes</taxon>
        <taxon>organismal metagenomes</taxon>
    </lineage>
</organism>
<dbReference type="PANTHER" id="PTHR12526:SF638">
    <property type="entry name" value="SPORE COAT PROTEIN SA"/>
    <property type="match status" value="1"/>
</dbReference>
<proteinExistence type="predicted"/>
<name>A0A484QAM7_9ZZZZ</name>
<evidence type="ECO:0000313" key="1">
    <source>
        <dbReference type="EMBL" id="VFR35313.1"/>
    </source>
</evidence>
<gene>
    <name evidence="1" type="ORF">ANDA3_3899</name>
    <name evidence="3" type="ORF">DAR2_3750</name>
    <name evidence="2" type="ORF">DAR3_4026</name>
</gene>
<sequence length="722" mass="81898">MNSIRIALYGDLNLNYVDGSAIWAVSLVEALSGLPDVRVSFFLKAAVTKQEVIRPILEIPNVDIIPPPEGEKMLSPAAALDAIAAKESGAPFDAVVLRGFALCKQAARRPSLAGRLWTYLTDIPHEEQSLGEEDRQEIRAIIQASRHVLCQTRQFADYFTSIFPESRGKLNLLPPMIPAFETKTSPREARPDGVLQICYAGKFAPLWASREMLRAFATLRKLQGKTTELHVFGDKIHNPPEDPSFKPDIQAGLRKTPGVVWHGRTTREDVLRQLPSMSLGWAWRPAALEDHTLEISTKFLEYGLSGLPVLLNANAVVRDVLGEDYPLFARTEDQAQALLVDAAKNPELLKLAAERCQDVAGRYTIDAIRRDHLAKLIEPAPKPLSITLPRARKPRLLVAGHDLKFADALLKRLESHFEVDRNYWWGHAHHDVRLSEDSHRDADVVFCEWCLPNAVWHTTQPRDIKPVVVRFHRQELYTDHPRKLDMRYVRRMIFVGEETRRAAIEKFQWQDHADKLVVIPNYVDTATFDLPKTPDAPFNIGIAGVVPSMKRLDLALDVLETLRNADPRFRLFVKGRRPQEYPWFRQGRQGEAQYYLRLLQRIKDTPLLQDAVTFDGWGSDMGDWYRKIGAVLSVSDYESFHLAIAEGAASGAIPIVRDWHGAEEIYPGQWICGSIQQMADRILETANDPDTAGQRAKIKHHIRQSFDIGHVEQRYIRVLEDL</sequence>
<dbReference type="Gene3D" id="3.40.50.2000">
    <property type="entry name" value="Glycogen Phosphorylase B"/>
    <property type="match status" value="3"/>
</dbReference>
<evidence type="ECO:0000313" key="2">
    <source>
        <dbReference type="EMBL" id="VFR69552.1"/>
    </source>
</evidence>
<keyword evidence="1" id="KW-0808">Transferase</keyword>
<evidence type="ECO:0000313" key="3">
    <source>
        <dbReference type="EMBL" id="VFR72772.1"/>
    </source>
</evidence>
<dbReference type="EMBL" id="CAADIJ010000011">
    <property type="protein sequence ID" value="VFR69552.1"/>
    <property type="molecule type" value="Genomic_DNA"/>
</dbReference>
<dbReference type="CDD" id="cd03801">
    <property type="entry name" value="GT4_PimA-like"/>
    <property type="match status" value="1"/>
</dbReference>
<dbReference type="Pfam" id="PF13692">
    <property type="entry name" value="Glyco_trans_1_4"/>
    <property type="match status" value="1"/>
</dbReference>
<protein>
    <submittedName>
        <fullName evidence="1">Glycosyltransferase</fullName>
    </submittedName>
</protein>
<dbReference type="PANTHER" id="PTHR12526">
    <property type="entry name" value="GLYCOSYLTRANSFERASE"/>
    <property type="match status" value="1"/>
</dbReference>
<dbReference type="GO" id="GO:0016757">
    <property type="term" value="F:glycosyltransferase activity"/>
    <property type="evidence" value="ECO:0007669"/>
    <property type="project" value="TreeGrafter"/>
</dbReference>
<dbReference type="AlphaFoldDB" id="A0A484QAM7"/>
<dbReference type="EMBL" id="CAADIL010000016">
    <property type="protein sequence ID" value="VFR72772.1"/>
    <property type="molecule type" value="Genomic_DNA"/>
</dbReference>
<dbReference type="EMBL" id="CAADIC010000019">
    <property type="protein sequence ID" value="VFR35313.1"/>
    <property type="molecule type" value="Genomic_DNA"/>
</dbReference>
<dbReference type="SUPFAM" id="SSF53756">
    <property type="entry name" value="UDP-Glycosyltransferase/glycogen phosphorylase"/>
    <property type="match status" value="2"/>
</dbReference>
<accession>A0A484QAM7</accession>
<reference evidence="1" key="1">
    <citation type="submission" date="2019-03" db="EMBL/GenBank/DDBJ databases">
        <authorList>
            <person name="Danneels B."/>
        </authorList>
    </citation>
    <scope>NUCLEOTIDE SEQUENCE</scope>
</reference>